<reference evidence="2 3" key="1">
    <citation type="journal article" date="2014" name="Nat. Genet.">
        <title>Genome sequence of the hot pepper provides insights into the evolution of pungency in Capsicum species.</title>
        <authorList>
            <person name="Kim S."/>
            <person name="Park M."/>
            <person name="Yeom S.I."/>
            <person name="Kim Y.M."/>
            <person name="Lee J.M."/>
            <person name="Lee H.A."/>
            <person name="Seo E."/>
            <person name="Choi J."/>
            <person name="Cheong K."/>
            <person name="Kim K.T."/>
            <person name="Jung K."/>
            <person name="Lee G.W."/>
            <person name="Oh S.K."/>
            <person name="Bae C."/>
            <person name="Kim S.B."/>
            <person name="Lee H.Y."/>
            <person name="Kim S.Y."/>
            <person name="Kim M.S."/>
            <person name="Kang B.C."/>
            <person name="Jo Y.D."/>
            <person name="Yang H.B."/>
            <person name="Jeong H.J."/>
            <person name="Kang W.H."/>
            <person name="Kwon J.K."/>
            <person name="Shin C."/>
            <person name="Lim J.Y."/>
            <person name="Park J.H."/>
            <person name="Huh J.H."/>
            <person name="Kim J.S."/>
            <person name="Kim B.D."/>
            <person name="Cohen O."/>
            <person name="Paran I."/>
            <person name="Suh M.C."/>
            <person name="Lee S.B."/>
            <person name="Kim Y.K."/>
            <person name="Shin Y."/>
            <person name="Noh S.J."/>
            <person name="Park J."/>
            <person name="Seo Y.S."/>
            <person name="Kwon S.Y."/>
            <person name="Kim H.A."/>
            <person name="Park J.M."/>
            <person name="Kim H.J."/>
            <person name="Choi S.B."/>
            <person name="Bosland P.W."/>
            <person name="Reeves G."/>
            <person name="Jo S.H."/>
            <person name="Lee B.W."/>
            <person name="Cho H.T."/>
            <person name="Choi H.S."/>
            <person name="Lee M.S."/>
            <person name="Yu Y."/>
            <person name="Do Choi Y."/>
            <person name="Park B.S."/>
            <person name="van Deynze A."/>
            <person name="Ashrafi H."/>
            <person name="Hill T."/>
            <person name="Kim W.T."/>
            <person name="Pai H.S."/>
            <person name="Ahn H.K."/>
            <person name="Yeam I."/>
            <person name="Giovannoni J.J."/>
            <person name="Rose J.K."/>
            <person name="Sorensen I."/>
            <person name="Lee S.J."/>
            <person name="Kim R.W."/>
            <person name="Choi I.Y."/>
            <person name="Choi B.S."/>
            <person name="Lim J.S."/>
            <person name="Lee Y.H."/>
            <person name="Choi D."/>
        </authorList>
    </citation>
    <scope>NUCLEOTIDE SEQUENCE [LARGE SCALE GENOMIC DNA]</scope>
    <source>
        <strain evidence="3">cv. CM334</strain>
    </source>
</reference>
<dbReference type="Proteomes" id="UP000222542">
    <property type="component" value="Unassembled WGS sequence"/>
</dbReference>
<evidence type="ECO:0000313" key="2">
    <source>
        <dbReference type="EMBL" id="PHT73049.1"/>
    </source>
</evidence>
<protein>
    <submittedName>
        <fullName evidence="2">Uncharacterized protein</fullName>
    </submittedName>
</protein>
<keyword evidence="3" id="KW-1185">Reference proteome</keyword>
<dbReference type="STRING" id="4072.A0A2G2YTJ2"/>
<dbReference type="EMBL" id="AYRZ02000009">
    <property type="protein sequence ID" value="PHT73049.1"/>
    <property type="molecule type" value="Genomic_DNA"/>
</dbReference>
<gene>
    <name evidence="2" type="ORF">T459_23834</name>
</gene>
<proteinExistence type="predicted"/>
<feature type="transmembrane region" description="Helical" evidence="1">
    <location>
        <begin position="12"/>
        <end position="36"/>
    </location>
</feature>
<name>A0A2G2YTJ2_CAPAN</name>
<comment type="caution">
    <text evidence="2">The sequence shown here is derived from an EMBL/GenBank/DDBJ whole genome shotgun (WGS) entry which is preliminary data.</text>
</comment>
<keyword evidence="1" id="KW-0472">Membrane</keyword>
<evidence type="ECO:0000313" key="3">
    <source>
        <dbReference type="Proteomes" id="UP000222542"/>
    </source>
</evidence>
<keyword evidence="1" id="KW-0812">Transmembrane</keyword>
<sequence>MTSKLSRSSLSELLDSLFLTFGFSLSPGIGLGTFLITNQTCKSFDWTKILNLFFQHLNQKKSDIRQLLRGDDSEGDTNAKEINIGARKVNNLPGRELNFDPNSLHKEFEIAHDSPFKEIDEDSDIDIGREMVDGILTSGKKTTYEIQCQEKLIRCAFAKVDIEDEF</sequence>
<organism evidence="2 3">
    <name type="scientific">Capsicum annuum</name>
    <name type="common">Capsicum pepper</name>
    <dbReference type="NCBI Taxonomy" id="4072"/>
    <lineage>
        <taxon>Eukaryota</taxon>
        <taxon>Viridiplantae</taxon>
        <taxon>Streptophyta</taxon>
        <taxon>Embryophyta</taxon>
        <taxon>Tracheophyta</taxon>
        <taxon>Spermatophyta</taxon>
        <taxon>Magnoliopsida</taxon>
        <taxon>eudicotyledons</taxon>
        <taxon>Gunneridae</taxon>
        <taxon>Pentapetalae</taxon>
        <taxon>asterids</taxon>
        <taxon>lamiids</taxon>
        <taxon>Solanales</taxon>
        <taxon>Solanaceae</taxon>
        <taxon>Solanoideae</taxon>
        <taxon>Capsiceae</taxon>
        <taxon>Capsicum</taxon>
    </lineage>
</organism>
<keyword evidence="1" id="KW-1133">Transmembrane helix</keyword>
<evidence type="ECO:0000256" key="1">
    <source>
        <dbReference type="SAM" id="Phobius"/>
    </source>
</evidence>
<dbReference type="Gramene" id="PHT73049">
    <property type="protein sequence ID" value="PHT73049"/>
    <property type="gene ID" value="T459_23834"/>
</dbReference>
<reference evidence="2 3" key="2">
    <citation type="journal article" date="2017" name="Genome Biol.">
        <title>New reference genome sequences of hot pepper reveal the massive evolution of plant disease-resistance genes by retroduplication.</title>
        <authorList>
            <person name="Kim S."/>
            <person name="Park J."/>
            <person name="Yeom S.I."/>
            <person name="Kim Y.M."/>
            <person name="Seo E."/>
            <person name="Kim K.T."/>
            <person name="Kim M.S."/>
            <person name="Lee J.M."/>
            <person name="Cheong K."/>
            <person name="Shin H.S."/>
            <person name="Kim S.B."/>
            <person name="Han K."/>
            <person name="Lee J."/>
            <person name="Park M."/>
            <person name="Lee H.A."/>
            <person name="Lee H.Y."/>
            <person name="Lee Y."/>
            <person name="Oh S."/>
            <person name="Lee J.H."/>
            <person name="Choi E."/>
            <person name="Choi E."/>
            <person name="Lee S.E."/>
            <person name="Jeon J."/>
            <person name="Kim H."/>
            <person name="Choi G."/>
            <person name="Song H."/>
            <person name="Lee J."/>
            <person name="Lee S.C."/>
            <person name="Kwon J.K."/>
            <person name="Lee H.Y."/>
            <person name="Koo N."/>
            <person name="Hong Y."/>
            <person name="Kim R.W."/>
            <person name="Kang W.H."/>
            <person name="Huh J.H."/>
            <person name="Kang B.C."/>
            <person name="Yang T.J."/>
            <person name="Lee Y.H."/>
            <person name="Bennetzen J.L."/>
            <person name="Choi D."/>
        </authorList>
    </citation>
    <scope>NUCLEOTIDE SEQUENCE [LARGE SCALE GENOMIC DNA]</scope>
    <source>
        <strain evidence="3">cv. CM334</strain>
    </source>
</reference>
<accession>A0A2G2YTJ2</accession>
<dbReference type="AlphaFoldDB" id="A0A2G2YTJ2"/>